<dbReference type="AlphaFoldDB" id="A0A8S9S5H6"/>
<dbReference type="InterPro" id="IPR014729">
    <property type="entry name" value="Rossmann-like_a/b/a_fold"/>
</dbReference>
<proteinExistence type="predicted"/>
<dbReference type="SUPFAM" id="SSF52425">
    <property type="entry name" value="Cryptochrome/photolyase, N-terminal domain"/>
    <property type="match status" value="1"/>
</dbReference>
<comment type="caution">
    <text evidence="1">The sequence shown here is derived from an EMBL/GenBank/DDBJ whole genome shotgun (WGS) entry which is preliminary data.</text>
</comment>
<protein>
    <submittedName>
        <fullName evidence="1">Uncharacterized protein</fullName>
    </submittedName>
</protein>
<dbReference type="InterPro" id="IPR036155">
    <property type="entry name" value="Crypto/Photolyase_N_sf"/>
</dbReference>
<evidence type="ECO:0000313" key="1">
    <source>
        <dbReference type="EMBL" id="KAF3587289.1"/>
    </source>
</evidence>
<organism evidence="1 2">
    <name type="scientific">Brassica cretica</name>
    <name type="common">Mustard</name>
    <dbReference type="NCBI Taxonomy" id="69181"/>
    <lineage>
        <taxon>Eukaryota</taxon>
        <taxon>Viridiplantae</taxon>
        <taxon>Streptophyta</taxon>
        <taxon>Embryophyta</taxon>
        <taxon>Tracheophyta</taxon>
        <taxon>Spermatophyta</taxon>
        <taxon>Magnoliopsida</taxon>
        <taxon>eudicotyledons</taxon>
        <taxon>Gunneridae</taxon>
        <taxon>Pentapetalae</taxon>
        <taxon>rosids</taxon>
        <taxon>malvids</taxon>
        <taxon>Brassicales</taxon>
        <taxon>Brassicaceae</taxon>
        <taxon>Brassiceae</taxon>
        <taxon>Brassica</taxon>
    </lineage>
</organism>
<evidence type="ECO:0000313" key="2">
    <source>
        <dbReference type="Proteomes" id="UP000712600"/>
    </source>
</evidence>
<gene>
    <name evidence="1" type="ORF">F2Q69_00027832</name>
</gene>
<reference evidence="1" key="1">
    <citation type="submission" date="2019-12" db="EMBL/GenBank/DDBJ databases">
        <title>Genome sequencing and annotation of Brassica cretica.</title>
        <authorList>
            <person name="Studholme D.J."/>
            <person name="Sarris P."/>
        </authorList>
    </citation>
    <scope>NUCLEOTIDE SEQUENCE</scope>
    <source>
        <strain evidence="1">PFS-109/04</strain>
        <tissue evidence="1">Leaf</tissue>
    </source>
</reference>
<accession>A0A8S9S5H6</accession>
<dbReference type="Proteomes" id="UP000712600">
    <property type="component" value="Unassembled WGS sequence"/>
</dbReference>
<dbReference type="Gene3D" id="3.40.50.620">
    <property type="entry name" value="HUPs"/>
    <property type="match status" value="1"/>
</dbReference>
<dbReference type="EMBL" id="QGKX02000088">
    <property type="protein sequence ID" value="KAF3587289.1"/>
    <property type="molecule type" value="Genomic_DNA"/>
</dbReference>
<name>A0A8S9S5H6_BRACR</name>
<sequence length="157" mass="18452">MKGMQKKQSESLHRNLEPAPYRFKQRSLWLCYPSSLFLDLIVFKEMIPDFITECGASHLVTDFSPLREIRSCREEVVKRTSEEVVKMVLSSFQVPPPEYTFLAYLCFSYGNYFKVLEYHMEFLKTFGYIWSSREVIRVIFGQALPGAISRSDYMKSL</sequence>